<sequence length="137" mass="14579">MSISPVSSTPPSPGGGASDDGLRAQITKLTQQIAKLSVKLQALVRSDAPAKEKLAQTKVLRLQMDLLSQQLAQLIAEQARRQQGSAAATQAWVQNALTQAERRERSAAGTYNPRGHVTDAVSWPPSNPLLTGLNTQA</sequence>
<feature type="compositionally biased region" description="Polar residues" evidence="1">
    <location>
        <begin position="128"/>
        <end position="137"/>
    </location>
</feature>
<dbReference type="InterPro" id="IPR025577">
    <property type="entry name" value="FlxA"/>
</dbReference>
<keyword evidence="3" id="KW-1185">Reference proteome</keyword>
<proteinExistence type="predicted"/>
<evidence type="ECO:0000313" key="2">
    <source>
        <dbReference type="EMBL" id="MDD0838056.1"/>
    </source>
</evidence>
<dbReference type="RefSeq" id="WP_273949496.1">
    <property type="nucleotide sequence ID" value="NZ_JAQSIP010000002.1"/>
</dbReference>
<feature type="region of interest" description="Disordered" evidence="1">
    <location>
        <begin position="1"/>
        <end position="22"/>
    </location>
</feature>
<dbReference type="EMBL" id="JAQSIP010000002">
    <property type="protein sequence ID" value="MDD0838056.1"/>
    <property type="molecule type" value="Genomic_DNA"/>
</dbReference>
<dbReference type="Proteomes" id="UP001528673">
    <property type="component" value="Unassembled WGS sequence"/>
</dbReference>
<organism evidence="2 3">
    <name type="scientific">Curvibacter cyanobacteriorum</name>
    <dbReference type="NCBI Taxonomy" id="3026422"/>
    <lineage>
        <taxon>Bacteria</taxon>
        <taxon>Pseudomonadati</taxon>
        <taxon>Pseudomonadota</taxon>
        <taxon>Betaproteobacteria</taxon>
        <taxon>Burkholderiales</taxon>
        <taxon>Comamonadaceae</taxon>
        <taxon>Curvibacter</taxon>
    </lineage>
</organism>
<dbReference type="Pfam" id="PF14282">
    <property type="entry name" value="FlxA"/>
    <property type="match status" value="1"/>
</dbReference>
<evidence type="ECO:0000256" key="1">
    <source>
        <dbReference type="SAM" id="MobiDB-lite"/>
    </source>
</evidence>
<name>A0ABT5MXP3_9BURK</name>
<evidence type="ECO:0000313" key="3">
    <source>
        <dbReference type="Proteomes" id="UP001528673"/>
    </source>
</evidence>
<gene>
    <name evidence="2" type="ORF">PSQ40_05680</name>
</gene>
<reference evidence="2 3" key="1">
    <citation type="submission" date="2023-02" db="EMBL/GenBank/DDBJ databases">
        <title>Bacterial whole genomic sequence of Curvibacter sp. HBC61.</title>
        <authorList>
            <person name="Le V."/>
            <person name="Ko S.-R."/>
            <person name="Ahn C.-Y."/>
            <person name="Oh H.-M."/>
        </authorList>
    </citation>
    <scope>NUCLEOTIDE SEQUENCE [LARGE SCALE GENOMIC DNA]</scope>
    <source>
        <strain evidence="2 3">HBC61</strain>
    </source>
</reference>
<comment type="caution">
    <text evidence="2">The sequence shown here is derived from an EMBL/GenBank/DDBJ whole genome shotgun (WGS) entry which is preliminary data.</text>
</comment>
<feature type="region of interest" description="Disordered" evidence="1">
    <location>
        <begin position="103"/>
        <end position="137"/>
    </location>
</feature>
<protein>
    <submittedName>
        <fullName evidence="2">FlxA-like family protein</fullName>
    </submittedName>
</protein>
<accession>A0ABT5MXP3</accession>